<feature type="compositionally biased region" description="Polar residues" evidence="1">
    <location>
        <begin position="216"/>
        <end position="226"/>
    </location>
</feature>
<evidence type="ECO:0000313" key="3">
    <source>
        <dbReference type="EMBL" id="PAA92091.1"/>
    </source>
</evidence>
<keyword evidence="2" id="KW-1133">Transmembrane helix</keyword>
<keyword evidence="2" id="KW-0812">Transmembrane</keyword>
<name>A0A267H1C3_9PLAT</name>
<feature type="compositionally biased region" description="Polar residues" evidence="1">
    <location>
        <begin position="108"/>
        <end position="118"/>
    </location>
</feature>
<gene>
    <name evidence="3" type="ORF">BOX15_Mlig029551g1</name>
</gene>
<keyword evidence="4" id="KW-1185">Reference proteome</keyword>
<accession>A0A267H1C3</accession>
<dbReference type="Proteomes" id="UP000215902">
    <property type="component" value="Unassembled WGS sequence"/>
</dbReference>
<feature type="region of interest" description="Disordered" evidence="1">
    <location>
        <begin position="1"/>
        <end position="124"/>
    </location>
</feature>
<proteinExistence type="predicted"/>
<feature type="compositionally biased region" description="Low complexity" evidence="1">
    <location>
        <begin position="233"/>
        <end position="245"/>
    </location>
</feature>
<feature type="compositionally biased region" description="Low complexity" evidence="1">
    <location>
        <begin position="73"/>
        <end position="101"/>
    </location>
</feature>
<feature type="transmembrane region" description="Helical" evidence="2">
    <location>
        <begin position="526"/>
        <end position="552"/>
    </location>
</feature>
<keyword evidence="2" id="KW-0472">Membrane</keyword>
<feature type="transmembrane region" description="Helical" evidence="2">
    <location>
        <begin position="487"/>
        <end position="514"/>
    </location>
</feature>
<reference evidence="3 4" key="1">
    <citation type="submission" date="2017-06" db="EMBL/GenBank/DDBJ databases">
        <title>A platform for efficient transgenesis in Macrostomum lignano, a flatworm model organism for stem cell research.</title>
        <authorList>
            <person name="Berezikov E."/>
        </authorList>
    </citation>
    <scope>NUCLEOTIDE SEQUENCE [LARGE SCALE GENOMIC DNA]</scope>
    <source>
        <strain evidence="3">DV1</strain>
        <tissue evidence="3">Whole organism</tissue>
    </source>
</reference>
<dbReference type="EMBL" id="NIVC01000064">
    <property type="protein sequence ID" value="PAA92091.1"/>
    <property type="molecule type" value="Genomic_DNA"/>
</dbReference>
<feature type="compositionally biased region" description="Polar residues" evidence="1">
    <location>
        <begin position="53"/>
        <end position="67"/>
    </location>
</feature>
<feature type="compositionally biased region" description="Polar residues" evidence="1">
    <location>
        <begin position="175"/>
        <end position="199"/>
    </location>
</feature>
<comment type="caution">
    <text evidence="3">The sequence shown here is derived from an EMBL/GenBank/DDBJ whole genome shotgun (WGS) entry which is preliminary data.</text>
</comment>
<feature type="region of interest" description="Disordered" evidence="1">
    <location>
        <begin position="168"/>
        <end position="266"/>
    </location>
</feature>
<protein>
    <submittedName>
        <fullName evidence="3">Uncharacterized protein</fullName>
    </submittedName>
</protein>
<evidence type="ECO:0000256" key="2">
    <source>
        <dbReference type="SAM" id="Phobius"/>
    </source>
</evidence>
<feature type="region of interest" description="Disordered" evidence="1">
    <location>
        <begin position="299"/>
        <end position="346"/>
    </location>
</feature>
<dbReference type="AlphaFoldDB" id="A0A267H1C3"/>
<feature type="compositionally biased region" description="Polar residues" evidence="1">
    <location>
        <begin position="16"/>
        <end position="37"/>
    </location>
</feature>
<organism evidence="3 4">
    <name type="scientific">Macrostomum lignano</name>
    <dbReference type="NCBI Taxonomy" id="282301"/>
    <lineage>
        <taxon>Eukaryota</taxon>
        <taxon>Metazoa</taxon>
        <taxon>Spiralia</taxon>
        <taxon>Lophotrochozoa</taxon>
        <taxon>Platyhelminthes</taxon>
        <taxon>Rhabditophora</taxon>
        <taxon>Macrostomorpha</taxon>
        <taxon>Macrostomida</taxon>
        <taxon>Macrostomidae</taxon>
        <taxon>Macrostomum</taxon>
    </lineage>
</organism>
<sequence length="626" mass="65090">MPKRKQQRKQPAAASQGANNQSENRQTNQQESEPNTSIDRDTSCTGSAAPGDTSCTAGNTSYTTSTCDDNSRSRSGSSSTGGNTASCSSSGSSSSSSCSQGDDNDSNLNKSESDQTPGINGRCEEPVAASGVFSCTEIVVTEVADPGIASSSQSGAYAADIDTIVDATTFEDAQESSNRWPSSSRDDTSSGCTSGQQDQLLPGSERFATPTAGSAVVSTADENSGLTTEPDDTAAATAGAAAGEHPAARTSSDCQDDDNDDTPMPQLASSVQYQTVLEDAPDRPLPAAAAVERQLQQLPTAAVSQEEPAEVEQPATRQDGILQPAHTQQPRHRSSPPRGVYGGPGTAFPATLLRRRLAAFPVVLPDDGAIDPGDTETANKLADRLAVWESADADGRCGVCQRPADRSNSGGFLGYPVCDCAHLHARCALVGALLEAPDPPRCLGCGCRQQLHRVGRVKPLLTAACRRSNRSNCDQGAAATSGPLGEAWFVVSMATGLSTSAVLLAVAAALLLTLAEPLTRGLLAGASLPLLGCLFGLLAAAILACVLIGWFLDRHTAAVWEQVYSSRLQIGYKADRLNDPADRVLAASLMACTFLDYHTAGYPFPKRGGAYVNYYCLKQPATACAV</sequence>
<evidence type="ECO:0000256" key="1">
    <source>
        <dbReference type="SAM" id="MobiDB-lite"/>
    </source>
</evidence>
<evidence type="ECO:0000313" key="4">
    <source>
        <dbReference type="Proteomes" id="UP000215902"/>
    </source>
</evidence>